<dbReference type="Gene3D" id="1.10.357.10">
    <property type="entry name" value="Tetracycline Repressor, domain 2"/>
    <property type="match status" value="1"/>
</dbReference>
<accession>A0A149QW46</accession>
<reference evidence="4 6" key="1">
    <citation type="submission" date="2015-06" db="EMBL/GenBank/DDBJ databases">
        <title>Improved classification and identification of acetic acid bacteria using matrix-assisted laser desorption/ionization time-of-flight mass spectrometry; Gluconobacter nephelii and Gluconobacter uchimurae are later heterotypic synonyms of Gluconobacter japonicus and Gluconobacter oxydans, respectively.</title>
        <authorList>
            <person name="Li L."/>
            <person name="Cleenwerck I."/>
            <person name="De Vuyst L."/>
            <person name="Vandamme P."/>
        </authorList>
    </citation>
    <scope>NUCLEOTIDE SEQUENCE [LARGE SCALE GENOMIC DNA]</scope>
    <source>
        <strain evidence="4 6">LMG 1764</strain>
    </source>
</reference>
<evidence type="ECO:0000256" key="2">
    <source>
        <dbReference type="PROSITE-ProRule" id="PRU00335"/>
    </source>
</evidence>
<evidence type="ECO:0000259" key="3">
    <source>
        <dbReference type="PROSITE" id="PS50977"/>
    </source>
</evidence>
<dbReference type="PANTHER" id="PTHR30328">
    <property type="entry name" value="TRANSCRIPTIONAL REPRESSOR"/>
    <property type="match status" value="1"/>
</dbReference>
<dbReference type="PATRIC" id="fig|442.7.peg.2496"/>
<reference evidence="5" key="3">
    <citation type="submission" date="2020-04" db="EMBL/GenBank/DDBJ databases">
        <authorList>
            <person name="Sombolestani A."/>
        </authorList>
    </citation>
    <scope>NUCLEOTIDE SEQUENCE</scope>
    <source>
        <strain evidence="5">R-71646</strain>
    </source>
</reference>
<dbReference type="InterPro" id="IPR009057">
    <property type="entry name" value="Homeodomain-like_sf"/>
</dbReference>
<dbReference type="Proteomes" id="UP000644588">
    <property type="component" value="Unassembled WGS sequence"/>
</dbReference>
<sequence length="219" mass="25465">MPLEKSRASSSTKKRVRDAEATKLRILEAAKKEFARNGLEGARVDTIALDAKANKRMLYHYFKSKDGLFRTVLEREYLNIREEETRLDLENLPPRTALETLVRFTWEYYIANPEFITLVNSENLCQAAHIRNSPTLKTISQKFVRRIQSLLDRGVRENIFRDGIDAAQLNITIASINYYYFTNRFTGSVIFERDFTAPEALEERIAFNIETICRLVCKN</sequence>
<dbReference type="PRINTS" id="PR00455">
    <property type="entry name" value="HTHTETR"/>
</dbReference>
<evidence type="ECO:0000256" key="1">
    <source>
        <dbReference type="ARBA" id="ARBA00023125"/>
    </source>
</evidence>
<organism evidence="4 6">
    <name type="scientific">Gluconobacter potus</name>
    <dbReference type="NCBI Taxonomy" id="2724927"/>
    <lineage>
        <taxon>Bacteria</taxon>
        <taxon>Pseudomonadati</taxon>
        <taxon>Pseudomonadota</taxon>
        <taxon>Alphaproteobacteria</taxon>
        <taxon>Acetobacterales</taxon>
        <taxon>Acetobacteraceae</taxon>
        <taxon>Gluconobacter</taxon>
    </lineage>
</organism>
<feature type="DNA-binding region" description="H-T-H motif" evidence="2">
    <location>
        <begin position="43"/>
        <end position="62"/>
    </location>
</feature>
<comment type="caution">
    <text evidence="4">The sequence shown here is derived from an EMBL/GenBank/DDBJ whole genome shotgun (WGS) entry which is preliminary data.</text>
</comment>
<dbReference type="GO" id="GO:0003677">
    <property type="term" value="F:DNA binding"/>
    <property type="evidence" value="ECO:0007669"/>
    <property type="project" value="UniProtKB-UniRule"/>
</dbReference>
<evidence type="ECO:0000313" key="7">
    <source>
        <dbReference type="Proteomes" id="UP000644588"/>
    </source>
</evidence>
<dbReference type="InterPro" id="IPR001647">
    <property type="entry name" value="HTH_TetR"/>
</dbReference>
<evidence type="ECO:0000313" key="6">
    <source>
        <dbReference type="Proteomes" id="UP000075573"/>
    </source>
</evidence>
<feature type="domain" description="HTH tetR-type" evidence="3">
    <location>
        <begin position="20"/>
        <end position="80"/>
    </location>
</feature>
<dbReference type="EMBL" id="LHZB01000109">
    <property type="protein sequence ID" value="KXV01522.1"/>
    <property type="molecule type" value="Genomic_DNA"/>
</dbReference>
<dbReference type="InterPro" id="IPR041474">
    <property type="entry name" value="NicS_C"/>
</dbReference>
<dbReference type="SUPFAM" id="SSF46689">
    <property type="entry name" value="Homeodomain-like"/>
    <property type="match status" value="1"/>
</dbReference>
<dbReference type="Pfam" id="PF17938">
    <property type="entry name" value="TetR_C_29"/>
    <property type="match status" value="1"/>
</dbReference>
<dbReference type="RefSeq" id="WP_062495297.1">
    <property type="nucleotide sequence ID" value="NZ_JABCQF010000007.1"/>
</dbReference>
<dbReference type="InterPro" id="IPR036271">
    <property type="entry name" value="Tet_transcr_reg_TetR-rel_C_sf"/>
</dbReference>
<evidence type="ECO:0000313" key="4">
    <source>
        <dbReference type="EMBL" id="KXV01522.1"/>
    </source>
</evidence>
<dbReference type="SUPFAM" id="SSF48498">
    <property type="entry name" value="Tetracyclin repressor-like, C-terminal domain"/>
    <property type="match status" value="1"/>
</dbReference>
<evidence type="ECO:0000313" key="5">
    <source>
        <dbReference type="EMBL" id="MBF0883263.1"/>
    </source>
</evidence>
<keyword evidence="7" id="KW-1185">Reference proteome</keyword>
<dbReference type="Pfam" id="PF00440">
    <property type="entry name" value="TetR_N"/>
    <property type="match status" value="1"/>
</dbReference>
<dbReference type="PANTHER" id="PTHR30328:SF54">
    <property type="entry name" value="HTH-TYPE TRANSCRIPTIONAL REPRESSOR SCO4008"/>
    <property type="match status" value="1"/>
</dbReference>
<dbReference type="AlphaFoldDB" id="A0A149QW46"/>
<dbReference type="InterPro" id="IPR050109">
    <property type="entry name" value="HTH-type_TetR-like_transc_reg"/>
</dbReference>
<reference evidence="7" key="2">
    <citation type="submission" date="2020-04" db="EMBL/GenBank/DDBJ databases">
        <title>Description of novel Gluconacetobacter.</title>
        <authorList>
            <person name="Sombolestani A."/>
        </authorList>
    </citation>
    <scope>NUCLEOTIDE SEQUENCE [LARGE SCALE GENOMIC DNA]</scope>
    <source>
        <strain evidence="7">R-71646</strain>
    </source>
</reference>
<name>A0A149QW46_9PROT</name>
<proteinExistence type="predicted"/>
<dbReference type="Proteomes" id="UP000075573">
    <property type="component" value="Unassembled WGS sequence"/>
</dbReference>
<dbReference type="EMBL" id="JABCQF010000007">
    <property type="protein sequence ID" value="MBF0883263.1"/>
    <property type="molecule type" value="Genomic_DNA"/>
</dbReference>
<gene>
    <name evidence="4" type="ORF">AD929_06215</name>
    <name evidence="5" type="ORF">HKD31_10985</name>
</gene>
<protein>
    <submittedName>
        <fullName evidence="4">TetR family transcriptional regulator</fullName>
    </submittedName>
    <submittedName>
        <fullName evidence="5">TetR/AcrR family transcriptional regulator</fullName>
    </submittedName>
</protein>
<reference evidence="5 7" key="4">
    <citation type="submission" date="2020-11" db="EMBL/GenBank/DDBJ databases">
        <title>Description of novel Gluconobacter species.</title>
        <authorList>
            <person name="Cleenwerck I."/>
            <person name="Cnockaert M."/>
            <person name="Borremans W."/>
            <person name="Wieme A.D."/>
            <person name="De Vuyst L."/>
            <person name="Vandamme P."/>
        </authorList>
    </citation>
    <scope>NUCLEOTIDE SEQUENCE [LARGE SCALE GENOMIC DNA]</scope>
    <source>
        <strain evidence="5 7">R-71646</strain>
    </source>
</reference>
<dbReference type="PROSITE" id="PS50977">
    <property type="entry name" value="HTH_TETR_2"/>
    <property type="match status" value="1"/>
</dbReference>
<keyword evidence="1 2" id="KW-0238">DNA-binding</keyword>